<dbReference type="EMBL" id="SMMG02000002">
    <property type="protein sequence ID" value="KAA3485139.1"/>
    <property type="molecule type" value="Genomic_DNA"/>
</dbReference>
<keyword evidence="2" id="KW-1185">Reference proteome</keyword>
<comment type="caution">
    <text evidence="1">The sequence shown here is derived from an EMBL/GenBank/DDBJ whole genome shotgun (WGS) entry which is preliminary data.</text>
</comment>
<evidence type="ECO:0000313" key="1">
    <source>
        <dbReference type="EMBL" id="KAA3485139.1"/>
    </source>
</evidence>
<dbReference type="GO" id="GO:0003677">
    <property type="term" value="F:DNA binding"/>
    <property type="evidence" value="ECO:0007669"/>
    <property type="project" value="UniProtKB-KW"/>
</dbReference>
<dbReference type="Proteomes" id="UP000325315">
    <property type="component" value="Unassembled WGS sequence"/>
</dbReference>
<sequence length="212" mass="23114">MASNLIDGVFDSRFFSTKKISVILDDNNYLLWYQQFARFEQQDGALAPWLLSSVSQAVLPHLIGLDTGAQIWNALVNLYGSKTTSREHEHVTAILNGLSPKYESVITIITTTQIPYNVQGVTTMLLDAEAQQVTIVEAPSSANMVSHQHMDIAVNSAPTPTYRHLSVARGRGRGYRPPPSPQANVCMFSTGSPIAPWVSSSMPMTPPAVPSS</sequence>
<dbReference type="AlphaFoldDB" id="A0A5B6WTA8"/>
<dbReference type="PANTHER" id="PTHR47481">
    <property type="match status" value="1"/>
</dbReference>
<name>A0A5B6WTA8_9ROSI</name>
<gene>
    <name evidence="1" type="ORF">EPI10_007163</name>
</gene>
<dbReference type="PANTHER" id="PTHR47481:SF30">
    <property type="entry name" value="CCHC-TYPE DOMAIN-CONTAINING PROTEIN"/>
    <property type="match status" value="1"/>
</dbReference>
<evidence type="ECO:0000313" key="2">
    <source>
        <dbReference type="Proteomes" id="UP000325315"/>
    </source>
</evidence>
<accession>A0A5B6WTA8</accession>
<dbReference type="OrthoDB" id="999813at2759"/>
<keyword evidence="1" id="KW-0371">Homeobox</keyword>
<organism evidence="1 2">
    <name type="scientific">Gossypium australe</name>
    <dbReference type="NCBI Taxonomy" id="47621"/>
    <lineage>
        <taxon>Eukaryota</taxon>
        <taxon>Viridiplantae</taxon>
        <taxon>Streptophyta</taxon>
        <taxon>Embryophyta</taxon>
        <taxon>Tracheophyta</taxon>
        <taxon>Spermatophyta</taxon>
        <taxon>Magnoliopsida</taxon>
        <taxon>eudicotyledons</taxon>
        <taxon>Gunneridae</taxon>
        <taxon>Pentapetalae</taxon>
        <taxon>rosids</taxon>
        <taxon>malvids</taxon>
        <taxon>Malvales</taxon>
        <taxon>Malvaceae</taxon>
        <taxon>Malvoideae</taxon>
        <taxon>Gossypium</taxon>
    </lineage>
</organism>
<reference evidence="2" key="1">
    <citation type="journal article" date="2019" name="Plant Biotechnol. J.">
        <title>Genome sequencing of the Australian wild diploid species Gossypium australe highlights disease resistance and delayed gland morphogenesis.</title>
        <authorList>
            <person name="Cai Y."/>
            <person name="Cai X."/>
            <person name="Wang Q."/>
            <person name="Wang P."/>
            <person name="Zhang Y."/>
            <person name="Cai C."/>
            <person name="Xu Y."/>
            <person name="Wang K."/>
            <person name="Zhou Z."/>
            <person name="Wang C."/>
            <person name="Geng S."/>
            <person name="Li B."/>
            <person name="Dong Q."/>
            <person name="Hou Y."/>
            <person name="Wang H."/>
            <person name="Ai P."/>
            <person name="Liu Z."/>
            <person name="Yi F."/>
            <person name="Sun M."/>
            <person name="An G."/>
            <person name="Cheng J."/>
            <person name="Zhang Y."/>
            <person name="Shi Q."/>
            <person name="Xie Y."/>
            <person name="Shi X."/>
            <person name="Chang Y."/>
            <person name="Huang F."/>
            <person name="Chen Y."/>
            <person name="Hong S."/>
            <person name="Mi L."/>
            <person name="Sun Q."/>
            <person name="Zhang L."/>
            <person name="Zhou B."/>
            <person name="Peng R."/>
            <person name="Zhang X."/>
            <person name="Liu F."/>
        </authorList>
    </citation>
    <scope>NUCLEOTIDE SEQUENCE [LARGE SCALE GENOMIC DNA]</scope>
    <source>
        <strain evidence="2">cv. PA1801</strain>
    </source>
</reference>
<proteinExistence type="predicted"/>
<keyword evidence="1" id="KW-0238">DNA-binding</keyword>
<protein>
    <submittedName>
        <fullName evidence="1">Homeobox-leucine zipper HAT14-like protein</fullName>
    </submittedName>
</protein>